<evidence type="ECO:0000313" key="2">
    <source>
        <dbReference type="Proteomes" id="UP001175097"/>
    </source>
</evidence>
<organism evidence="1 2">
    <name type="scientific">Sporosarcina highlanderae</name>
    <dbReference type="NCBI Taxonomy" id="3035916"/>
    <lineage>
        <taxon>Bacteria</taxon>
        <taxon>Bacillati</taxon>
        <taxon>Bacillota</taxon>
        <taxon>Bacilli</taxon>
        <taxon>Bacillales</taxon>
        <taxon>Caryophanaceae</taxon>
        <taxon>Sporosarcina</taxon>
    </lineage>
</organism>
<protein>
    <submittedName>
        <fullName evidence="1">DUF3888 domain-containing protein</fullName>
    </submittedName>
</protein>
<comment type="caution">
    <text evidence="1">The sequence shown here is derived from an EMBL/GenBank/DDBJ whole genome shotgun (WGS) entry which is preliminary data.</text>
</comment>
<gene>
    <name evidence="1" type="ORF">P5G49_15110</name>
</gene>
<reference evidence="1" key="1">
    <citation type="submission" date="2023-03" db="EMBL/GenBank/DDBJ databases">
        <title>MT1 and MT2 Draft Genomes of Novel Species.</title>
        <authorList>
            <person name="Venkateswaran K."/>
        </authorList>
    </citation>
    <scope>NUCLEOTIDE SEQUENCE</scope>
    <source>
        <strain evidence="1">F6_3S_P_2</strain>
    </source>
</reference>
<dbReference type="RefSeq" id="WP_301245121.1">
    <property type="nucleotide sequence ID" value="NZ_JAROCC010000014.1"/>
</dbReference>
<name>A0ABT8JVH8_9BACL</name>
<accession>A0ABT8JVH8</accession>
<sequence length="262" mass="30550">MKKILTILSFVLLSIHINNHQVVAEKISGNLDAQSEQPNYKLIYDTLITTLDPSIQKEIINYYGYPKQYGLYDAKILSITREHEGSFDFNTEVQVTTFEHAHDPPYGKETMTFNISPFGIKTISFKHEGDKLEKDINEFYKATLSDIKQSFNLNLESYSSYTYNQLQYQPEINNEFKSLFNIAEEIVTNILLPERKVPYKNVIDPVTFIKGNTGYMLFKKSDGTNVNYQVQKKDGKWIVTDENSKQGKKMDYKLPWYVWEKN</sequence>
<evidence type="ECO:0000313" key="1">
    <source>
        <dbReference type="EMBL" id="MDN4608788.1"/>
    </source>
</evidence>
<dbReference type="InterPro" id="IPR024984">
    <property type="entry name" value="DUF3888"/>
</dbReference>
<dbReference type="Proteomes" id="UP001175097">
    <property type="component" value="Unassembled WGS sequence"/>
</dbReference>
<proteinExistence type="predicted"/>
<dbReference type="Pfam" id="PF13027">
    <property type="entry name" value="DUF3888"/>
    <property type="match status" value="1"/>
</dbReference>
<keyword evidence="2" id="KW-1185">Reference proteome</keyword>
<dbReference type="EMBL" id="JAROCC010000014">
    <property type="protein sequence ID" value="MDN4608788.1"/>
    <property type="molecule type" value="Genomic_DNA"/>
</dbReference>